<keyword evidence="5" id="KW-0863">Zinc-finger</keyword>
<dbReference type="InterPro" id="IPR017945">
    <property type="entry name" value="DHBP_synth_RibB-like_a/b_dom"/>
</dbReference>
<dbReference type="Gene3D" id="3.30.420.40">
    <property type="match status" value="1"/>
</dbReference>
<evidence type="ECO:0000313" key="13">
    <source>
        <dbReference type="Proteomes" id="UP000004956"/>
    </source>
</evidence>
<accession>H3KED8</accession>
<dbReference type="Gene3D" id="3.30.420.360">
    <property type="match status" value="1"/>
</dbReference>
<dbReference type="PROSITE" id="PS51163">
    <property type="entry name" value="YRDC"/>
    <property type="match status" value="1"/>
</dbReference>
<name>H3KED8_9BURK</name>
<evidence type="ECO:0000256" key="6">
    <source>
        <dbReference type="ARBA" id="ARBA00022833"/>
    </source>
</evidence>
<dbReference type="Pfam" id="PF01300">
    <property type="entry name" value="Sua5_yciO_yrdC"/>
    <property type="match status" value="1"/>
</dbReference>
<evidence type="ECO:0000259" key="10">
    <source>
        <dbReference type="PROSITE" id="PS51160"/>
    </source>
</evidence>
<dbReference type="GO" id="GO:0003725">
    <property type="term" value="F:double-stranded RNA binding"/>
    <property type="evidence" value="ECO:0007669"/>
    <property type="project" value="InterPro"/>
</dbReference>
<dbReference type="InterPro" id="IPR006070">
    <property type="entry name" value="Sua5-like_dom"/>
</dbReference>
<dbReference type="InterPro" id="IPR055128">
    <property type="entry name" value="HypF_C_2"/>
</dbReference>
<feature type="active site" evidence="9">
    <location>
        <position position="20"/>
    </location>
</feature>
<dbReference type="InterPro" id="IPR001792">
    <property type="entry name" value="Acylphosphatase-like_dom"/>
</dbReference>
<dbReference type="GO" id="GO:0051604">
    <property type="term" value="P:protein maturation"/>
    <property type="evidence" value="ECO:0007669"/>
    <property type="project" value="TreeGrafter"/>
</dbReference>
<evidence type="ECO:0000256" key="8">
    <source>
        <dbReference type="PIRNR" id="PIRNR006256"/>
    </source>
</evidence>
<reference evidence="12 13" key="1">
    <citation type="submission" date="2011-11" db="EMBL/GenBank/DDBJ databases">
        <authorList>
            <person name="Weinstock G."/>
            <person name="Sodergren E."/>
            <person name="Clifton S."/>
            <person name="Fulton L."/>
            <person name="Fulton B."/>
            <person name="Courtney L."/>
            <person name="Fronick C."/>
            <person name="Harrison M."/>
            <person name="Strong C."/>
            <person name="Farmer C."/>
            <person name="Delahaunty K."/>
            <person name="Markovic C."/>
            <person name="Hall O."/>
            <person name="Minx P."/>
            <person name="Tomlinson C."/>
            <person name="Mitreva M."/>
            <person name="Hou S."/>
            <person name="Chen J."/>
            <person name="Wollam A."/>
            <person name="Pepin K.H."/>
            <person name="Johnson M."/>
            <person name="Bhonagiri V."/>
            <person name="Zhang X."/>
            <person name="Suruliraj S."/>
            <person name="Warren W."/>
            <person name="Chinwalla A."/>
            <person name="Mardis E.R."/>
            <person name="Wilson R.K."/>
        </authorList>
    </citation>
    <scope>NUCLEOTIDE SEQUENCE [LARGE SCALE GENOMIC DNA]</scope>
    <source>
        <strain evidence="12 13">YIT 11816</strain>
    </source>
</reference>
<feature type="domain" description="Acylphosphatase-like" evidence="10">
    <location>
        <begin position="5"/>
        <end position="91"/>
    </location>
</feature>
<dbReference type="Pfam" id="PF17788">
    <property type="entry name" value="HypF_C"/>
    <property type="match status" value="1"/>
</dbReference>
<dbReference type="InterPro" id="IPR041440">
    <property type="entry name" value="HypF_C"/>
</dbReference>
<comment type="function">
    <text evidence="8">Involved in the maturation of [NiFe] hydrogenases. Along with HypE, it catalyzes the synthesis of the CN ligands of the active site iron of [NiFe]-hydrogenases. HypF functions as a carbamoyl transferase using carbamoylphosphate as a substrate and transferring the carboxamido moiety in an ATP-dependent reaction to the thiolate of the C-terminal cysteine of HypE yielding a protein-S-carboxamide.</text>
</comment>
<dbReference type="STRING" id="762967.HMPREF9440_01102"/>
<evidence type="ECO:0000256" key="2">
    <source>
        <dbReference type="ARBA" id="ARBA00008097"/>
    </source>
</evidence>
<dbReference type="UniPathway" id="UPA00335"/>
<protein>
    <recommendedName>
        <fullName evidence="8">Carbamoyltransferase HypF</fullName>
        <ecNumber evidence="8">6.2.-.-</ecNumber>
    </recommendedName>
</protein>
<dbReference type="Pfam" id="PF22521">
    <property type="entry name" value="HypF_C_2"/>
    <property type="match status" value="1"/>
</dbReference>
<feature type="domain" description="YrdC-like" evidence="11">
    <location>
        <begin position="200"/>
        <end position="400"/>
    </location>
</feature>
<dbReference type="PATRIC" id="fig|762967.3.peg.872"/>
<keyword evidence="4" id="KW-0479">Metal-binding</keyword>
<dbReference type="Gene3D" id="3.90.870.50">
    <property type="match status" value="1"/>
</dbReference>
<dbReference type="HOGENOM" id="CLU_009164_0_0_4"/>
<dbReference type="Pfam" id="PF07503">
    <property type="entry name" value="zf-HYPF"/>
    <property type="match status" value="2"/>
</dbReference>
<evidence type="ECO:0000256" key="1">
    <source>
        <dbReference type="ARBA" id="ARBA00004711"/>
    </source>
</evidence>
<keyword evidence="12" id="KW-0808">Transferase</keyword>
<dbReference type="PANTHER" id="PTHR42959:SF1">
    <property type="entry name" value="CARBAMOYLTRANSFERASE HYPF"/>
    <property type="match status" value="1"/>
</dbReference>
<dbReference type="InterPro" id="IPR036046">
    <property type="entry name" value="Acylphosphatase-like_dom_sf"/>
</dbReference>
<dbReference type="EMBL" id="AFBQ01000152">
    <property type="protein sequence ID" value="EHY31519.1"/>
    <property type="molecule type" value="Genomic_DNA"/>
</dbReference>
<dbReference type="Gene3D" id="3.30.110.120">
    <property type="match status" value="1"/>
</dbReference>
<evidence type="ECO:0000256" key="7">
    <source>
        <dbReference type="ARBA" id="ARBA00048220"/>
    </source>
</evidence>
<keyword evidence="13" id="KW-1185">Reference proteome</keyword>
<dbReference type="PANTHER" id="PTHR42959">
    <property type="entry name" value="CARBAMOYLTRANSFERASE"/>
    <property type="match status" value="1"/>
</dbReference>
<dbReference type="GO" id="GO:0003998">
    <property type="term" value="F:acylphosphatase activity"/>
    <property type="evidence" value="ECO:0007669"/>
    <property type="project" value="UniProtKB-EC"/>
</dbReference>
<dbReference type="GO" id="GO:0016743">
    <property type="term" value="F:carboxyl- or carbamoyltransferase activity"/>
    <property type="evidence" value="ECO:0007669"/>
    <property type="project" value="UniProtKB-UniRule"/>
</dbReference>
<evidence type="ECO:0000313" key="12">
    <source>
        <dbReference type="EMBL" id="EHY31519.1"/>
    </source>
</evidence>
<evidence type="ECO:0000259" key="11">
    <source>
        <dbReference type="PROSITE" id="PS51163"/>
    </source>
</evidence>
<evidence type="ECO:0000256" key="5">
    <source>
        <dbReference type="ARBA" id="ARBA00022771"/>
    </source>
</evidence>
<dbReference type="AlphaFoldDB" id="H3KED8"/>
<comment type="catalytic activity">
    <reaction evidence="9">
        <text>an acyl phosphate + H2O = a carboxylate + phosphate + H(+)</text>
        <dbReference type="Rhea" id="RHEA:14965"/>
        <dbReference type="ChEBI" id="CHEBI:15377"/>
        <dbReference type="ChEBI" id="CHEBI:15378"/>
        <dbReference type="ChEBI" id="CHEBI:29067"/>
        <dbReference type="ChEBI" id="CHEBI:43474"/>
        <dbReference type="ChEBI" id="CHEBI:59918"/>
        <dbReference type="EC" id="3.6.1.7"/>
    </reaction>
</comment>
<feature type="active site" evidence="9">
    <location>
        <position position="38"/>
    </location>
</feature>
<comment type="pathway">
    <text evidence="1 8">Protein modification; [NiFe] hydrogenase maturation.</text>
</comment>
<keyword evidence="6" id="KW-0862">Zinc</keyword>
<comment type="caution">
    <text evidence="12">The sequence shown here is derived from an EMBL/GenBank/DDBJ whole genome shotgun (WGS) entry which is preliminary data.</text>
</comment>
<evidence type="ECO:0000256" key="3">
    <source>
        <dbReference type="ARBA" id="ARBA00022598"/>
    </source>
</evidence>
<dbReference type="PROSITE" id="PS51160">
    <property type="entry name" value="ACYLPHOSPHATASE_3"/>
    <property type="match status" value="1"/>
</dbReference>
<dbReference type="PROSITE" id="PS00150">
    <property type="entry name" value="ACYLPHOSPHATASE_1"/>
    <property type="match status" value="1"/>
</dbReference>
<gene>
    <name evidence="12" type="ORF">HMPREF9440_01102</name>
</gene>
<comment type="similarity">
    <text evidence="2 8">Belongs to the carbamoyltransferase HypF family.</text>
</comment>
<dbReference type="RefSeq" id="WP_008541907.1">
    <property type="nucleotide sequence ID" value="NZ_JH604944.1"/>
</dbReference>
<keyword evidence="3" id="KW-0436">Ligase</keyword>
<dbReference type="SUPFAM" id="SSF54975">
    <property type="entry name" value="Acylphosphatase/BLUF domain-like"/>
    <property type="match status" value="1"/>
</dbReference>
<evidence type="ECO:0000256" key="9">
    <source>
        <dbReference type="PROSITE-ProRule" id="PRU00520"/>
    </source>
</evidence>
<dbReference type="EC" id="6.2.-.-" evidence="8"/>
<dbReference type="InterPro" id="IPR051060">
    <property type="entry name" value="Carbamoyltrans_HypF-like"/>
</dbReference>
<dbReference type="NCBIfam" id="TIGR00143">
    <property type="entry name" value="hypF"/>
    <property type="match status" value="1"/>
</dbReference>
<dbReference type="InterPro" id="IPR017968">
    <property type="entry name" value="Acylphosphatase_CS"/>
</dbReference>
<evidence type="ECO:0000256" key="4">
    <source>
        <dbReference type="ARBA" id="ARBA00022723"/>
    </source>
</evidence>
<dbReference type="PIRSF" id="PIRSF006256">
    <property type="entry name" value="CMPcnvr_hdrg_mat"/>
    <property type="match status" value="1"/>
</dbReference>
<comment type="catalytic activity">
    <reaction evidence="7 8">
        <text>C-terminal L-cysteinyl-[HypE protein] + carbamoyl phosphate + ATP + H2O = C-terminal S-carboxamide-L-cysteinyl-[HypE protein] + AMP + phosphate + diphosphate + H(+)</text>
        <dbReference type="Rhea" id="RHEA:55636"/>
        <dbReference type="Rhea" id="RHEA-COMP:14247"/>
        <dbReference type="Rhea" id="RHEA-COMP:14392"/>
        <dbReference type="ChEBI" id="CHEBI:15377"/>
        <dbReference type="ChEBI" id="CHEBI:15378"/>
        <dbReference type="ChEBI" id="CHEBI:30616"/>
        <dbReference type="ChEBI" id="CHEBI:33019"/>
        <dbReference type="ChEBI" id="CHEBI:43474"/>
        <dbReference type="ChEBI" id="CHEBI:58228"/>
        <dbReference type="ChEBI" id="CHEBI:76913"/>
        <dbReference type="ChEBI" id="CHEBI:139126"/>
        <dbReference type="ChEBI" id="CHEBI:456215"/>
    </reaction>
</comment>
<dbReference type="InterPro" id="IPR004421">
    <property type="entry name" value="Carbamoyltransferase_HypF"/>
</dbReference>
<keyword evidence="9" id="KW-0378">Hydrolase</keyword>
<organism evidence="12 13">
    <name type="scientific">Sutterella parvirubra YIT 11816</name>
    <dbReference type="NCBI Taxonomy" id="762967"/>
    <lineage>
        <taxon>Bacteria</taxon>
        <taxon>Pseudomonadati</taxon>
        <taxon>Pseudomonadota</taxon>
        <taxon>Betaproteobacteria</taxon>
        <taxon>Burkholderiales</taxon>
        <taxon>Sutterellaceae</taxon>
        <taxon>Sutterella</taxon>
    </lineage>
</organism>
<sequence>MTATAKNFRVNGLVQGVGFRPTVYRIAAALNLTGYVWNDAAGVGVHLEGDPEALAAFPETLIREKPPLARIDVITPEDAPFEGCEAFTITESRSEGPVVTAITADAATCRACLEDVFTAGNRRHRYAFTNCTHCGPRFTITKSLPYDRPQTSMRVFPMCPACLKEYEDPLDRRFHAQPNACPVCGPQLTLLSITGEAIPGDPVRETVRLLKEGRTVAVKGLGGFHLAVIANDAAAVARLRDRKGRSEKPLAVMCANLASAATFAQVNDAERELMLSPAHPIVLLKKRPDAPAWPGVADGLTEIGVMLPYTPLHALLFHALAGEPEGTAWLEDAVIPEALVMTSANPGGEPLVIDNDEAMRRLAHIADAVLLHNREILLRNDDSVVRVAEEGPLWVRRARGAVPESIVMPDVPGMDEASRPSVLAYGPWMKETLCQTRGGEAFLSQHIGDLENRTVVHAMKEGAEHLARILAKAPDAFACDAHPDFASTHEAERRAVESGLPLVKVPHHAAHVAAVAAEAGMTGRVLGLALDGVGLGPDGTPWGGELLALEPDHFTRLGHLAPLALPGGDRAARECWRVGAALMDAVGLADRIGEVFPETPEARQIPKLAKIERLSPRTTSLGRRFDAVTAVLGFVTVQQDEAWAAMRLEAEAQKAADAMGLADFGAFPYWPDAWQIHADGVLDMTTLDRRLVEGRLAGEDPAKLALLWQTTLTHALADWAVKLCGNDPAGAHIVLSGGCVVNRTLADGLPRLMRLRGIDAVLPHRAPPGDGGVALGQAWIALRALALGRTDYDFKA</sequence>
<dbReference type="Proteomes" id="UP000004956">
    <property type="component" value="Unassembled WGS sequence"/>
</dbReference>
<dbReference type="OrthoDB" id="9808093at2"/>
<dbReference type="GO" id="GO:0008270">
    <property type="term" value="F:zinc ion binding"/>
    <property type="evidence" value="ECO:0007669"/>
    <property type="project" value="UniProtKB-KW"/>
</dbReference>
<dbReference type="SUPFAM" id="SSF55821">
    <property type="entry name" value="YrdC/RibB"/>
    <property type="match status" value="1"/>
</dbReference>
<dbReference type="GO" id="GO:0016874">
    <property type="term" value="F:ligase activity"/>
    <property type="evidence" value="ECO:0007669"/>
    <property type="project" value="UniProtKB-UniRule"/>
</dbReference>
<dbReference type="InterPro" id="IPR011125">
    <property type="entry name" value="Znf_HypF"/>
</dbReference>
<proteinExistence type="inferred from homology"/>
<dbReference type="Pfam" id="PF00708">
    <property type="entry name" value="Acylphosphatase"/>
    <property type="match status" value="1"/>
</dbReference>